<feature type="region of interest" description="Disordered" evidence="10">
    <location>
        <begin position="476"/>
        <end position="518"/>
    </location>
</feature>
<dbReference type="PRINTS" id="PR01009">
    <property type="entry name" value="FLGMRINGFLIF"/>
</dbReference>
<gene>
    <name evidence="14" type="primary">fliF</name>
    <name evidence="14" type="ORF">BN983_00408</name>
</gene>
<evidence type="ECO:0000256" key="7">
    <source>
        <dbReference type="ARBA" id="ARBA00023136"/>
    </source>
</evidence>
<comment type="subcellular location">
    <subcellularLocation>
        <location evidence="1 9">Bacterial flagellum basal body</location>
    </subcellularLocation>
    <subcellularLocation>
        <location evidence="2">Cell membrane</location>
        <topology evidence="2">Multi-pass membrane protein</topology>
    </subcellularLocation>
</comment>
<evidence type="ECO:0000256" key="5">
    <source>
        <dbReference type="ARBA" id="ARBA00022692"/>
    </source>
</evidence>
<evidence type="ECO:0000256" key="3">
    <source>
        <dbReference type="ARBA" id="ARBA00007971"/>
    </source>
</evidence>
<evidence type="ECO:0000313" key="15">
    <source>
        <dbReference type="Proteomes" id="UP000028868"/>
    </source>
</evidence>
<comment type="similarity">
    <text evidence="3 9">Belongs to the FliF family.</text>
</comment>
<evidence type="ECO:0000259" key="12">
    <source>
        <dbReference type="Pfam" id="PF01514"/>
    </source>
</evidence>
<evidence type="ECO:0000256" key="11">
    <source>
        <dbReference type="SAM" id="Phobius"/>
    </source>
</evidence>
<feature type="transmembrane region" description="Helical" evidence="11">
    <location>
        <begin position="448"/>
        <end position="467"/>
    </location>
</feature>
<dbReference type="GO" id="GO:0005886">
    <property type="term" value="C:plasma membrane"/>
    <property type="evidence" value="ECO:0007669"/>
    <property type="project" value="UniProtKB-SubCell"/>
</dbReference>
<name>A0A024P220_9BACI</name>
<dbReference type="AlphaFoldDB" id="A0A024P220"/>
<keyword evidence="8 9" id="KW-0975">Bacterial flagellum</keyword>
<dbReference type="PANTHER" id="PTHR30046:SF0">
    <property type="entry name" value="FLAGELLAR M-RING PROTEIN"/>
    <property type="match status" value="1"/>
</dbReference>
<keyword evidence="7 11" id="KW-0472">Membrane</keyword>
<evidence type="ECO:0000256" key="6">
    <source>
        <dbReference type="ARBA" id="ARBA00022989"/>
    </source>
</evidence>
<reference evidence="14 15" key="2">
    <citation type="submission" date="2014-05" db="EMBL/GenBank/DDBJ databases">
        <title>Draft genome sequence of Halobacillus karajensis HK-03.</title>
        <authorList>
            <person name="Khelaifia S."/>
            <person name="Croce O."/>
            <person name="Lagier J.C."/>
            <person name="Raoult D."/>
        </authorList>
    </citation>
    <scope>NUCLEOTIDE SEQUENCE [LARGE SCALE GENOMIC DNA]</scope>
    <source>
        <strain evidence="14 15">HD-03</strain>
    </source>
</reference>
<dbReference type="InterPro" id="IPR000067">
    <property type="entry name" value="FlgMring_FliF"/>
</dbReference>
<dbReference type="GO" id="GO:0071973">
    <property type="term" value="P:bacterial-type flagellum-dependent cell motility"/>
    <property type="evidence" value="ECO:0007669"/>
    <property type="project" value="InterPro"/>
</dbReference>
<dbReference type="InterPro" id="IPR045851">
    <property type="entry name" value="AMP-bd_C_sf"/>
</dbReference>
<keyword evidence="15" id="KW-1185">Reference proteome</keyword>
<dbReference type="Pfam" id="PF08345">
    <property type="entry name" value="YscJ_FliF_C"/>
    <property type="match status" value="1"/>
</dbReference>
<dbReference type="EMBL" id="CCDI010000001">
    <property type="protein sequence ID" value="CDQ22205.1"/>
    <property type="molecule type" value="Genomic_DNA"/>
</dbReference>
<evidence type="ECO:0000256" key="10">
    <source>
        <dbReference type="SAM" id="MobiDB-lite"/>
    </source>
</evidence>
<sequence>MKENIKIYKESLATFWKERKKSQKGTIIGVGSAFLFIIILVAFFASHTKMVPLYRDLTLQEVGQIKTELDARGVAYELDQGGSAILVPDTQAEGLLVDLAAAGLPNSGSIDYSFFSDNTSWGMTDNEFDVIKLDAMQTELANLMKGITGIQDAQVMINKPEEEVFVSETAQGASASIVLNIQPGAQLENGQITALYNLASKSVPNLSKDNIVIMDQNFNYFDRNDSKAAESENAYTYQQNVKKDIERDIKQRVQRMLGMMIGRHKVIATVTADIDFTKENRVEELVEPVDPDTMEGLPVSVEKIEEAYEGGVPEGGVPGVGDEDTIGYPADDDSSNGDYEMSRETINNEFNRIKKNIEESPYKVRDIGIQVAIDNTKGTTPEGEVEYLTASEQQTVEESVQSIVDSMITTSIDGEYGQVDTEEKTSIVFQEFGGDPEYPDDNQGIPSWVYILGGILVFIIIVLLFMLSRRKKTTEEEEDQMFEKEEEAQKPKPQEVPGMDEKEDEATHKRKQLEKMARDKPEDFAKLLRSWIAED</sequence>
<dbReference type="PIRSF" id="PIRSF004862">
    <property type="entry name" value="FliF"/>
    <property type="match status" value="1"/>
</dbReference>
<dbReference type="InterPro" id="IPR043427">
    <property type="entry name" value="YscJ/FliF"/>
</dbReference>
<dbReference type="PANTHER" id="PTHR30046">
    <property type="entry name" value="FLAGELLAR M-RING PROTEIN"/>
    <property type="match status" value="1"/>
</dbReference>
<feature type="domain" description="Flagellar M-ring N-terminal" evidence="12">
    <location>
        <begin position="46"/>
        <end position="221"/>
    </location>
</feature>
<feature type="compositionally biased region" description="Basic and acidic residues" evidence="10">
    <location>
        <begin position="481"/>
        <end position="493"/>
    </location>
</feature>
<dbReference type="GO" id="GO:0009431">
    <property type="term" value="C:bacterial-type flagellum basal body, MS ring"/>
    <property type="evidence" value="ECO:0007669"/>
    <property type="project" value="InterPro"/>
</dbReference>
<dbReference type="InterPro" id="IPR013556">
    <property type="entry name" value="Flag_M-ring_C"/>
</dbReference>
<evidence type="ECO:0000256" key="1">
    <source>
        <dbReference type="ARBA" id="ARBA00004117"/>
    </source>
</evidence>
<accession>A0A024P220</accession>
<proteinExistence type="inferred from homology"/>
<protein>
    <recommendedName>
        <fullName evidence="9">Flagellar M-ring protein</fullName>
    </recommendedName>
</protein>
<feature type="transmembrane region" description="Helical" evidence="11">
    <location>
        <begin position="25"/>
        <end position="45"/>
    </location>
</feature>
<evidence type="ECO:0000256" key="2">
    <source>
        <dbReference type="ARBA" id="ARBA00004651"/>
    </source>
</evidence>
<dbReference type="GO" id="GO:0003774">
    <property type="term" value="F:cytoskeletal motor activity"/>
    <property type="evidence" value="ECO:0007669"/>
    <property type="project" value="InterPro"/>
</dbReference>
<evidence type="ECO:0000256" key="8">
    <source>
        <dbReference type="ARBA" id="ARBA00023143"/>
    </source>
</evidence>
<feature type="domain" description="Flagellar M-ring C-terminal" evidence="13">
    <location>
        <begin position="258"/>
        <end position="402"/>
    </location>
</feature>
<comment type="function">
    <text evidence="9">The M ring may be actively involved in energy transduction.</text>
</comment>
<dbReference type="NCBIfam" id="TIGR00206">
    <property type="entry name" value="fliF"/>
    <property type="match status" value="1"/>
</dbReference>
<dbReference type="Proteomes" id="UP000028868">
    <property type="component" value="Unassembled WGS sequence"/>
</dbReference>
<keyword evidence="6 11" id="KW-1133">Transmembrane helix</keyword>
<dbReference type="Gene3D" id="3.30.300.30">
    <property type="match status" value="1"/>
</dbReference>
<keyword evidence="5 11" id="KW-0812">Transmembrane</keyword>
<evidence type="ECO:0000256" key="9">
    <source>
        <dbReference type="PIRNR" id="PIRNR004862"/>
    </source>
</evidence>
<organism evidence="14 15">
    <name type="scientific">Halobacillus karajensis</name>
    <dbReference type="NCBI Taxonomy" id="195088"/>
    <lineage>
        <taxon>Bacteria</taxon>
        <taxon>Bacillati</taxon>
        <taxon>Bacillota</taxon>
        <taxon>Bacilli</taxon>
        <taxon>Bacillales</taxon>
        <taxon>Bacillaceae</taxon>
        <taxon>Halobacillus</taxon>
    </lineage>
</organism>
<evidence type="ECO:0000256" key="4">
    <source>
        <dbReference type="ARBA" id="ARBA00022475"/>
    </source>
</evidence>
<dbReference type="RefSeq" id="WP_035505344.1">
    <property type="nucleotide sequence ID" value="NZ_CCDH010000002.1"/>
</dbReference>
<comment type="caution">
    <text evidence="14">The sequence shown here is derived from an EMBL/GenBank/DDBJ whole genome shotgun (WGS) entry which is preliminary data.</text>
</comment>
<dbReference type="Pfam" id="PF01514">
    <property type="entry name" value="YscJ_FliF"/>
    <property type="match status" value="1"/>
</dbReference>
<evidence type="ECO:0000259" key="13">
    <source>
        <dbReference type="Pfam" id="PF08345"/>
    </source>
</evidence>
<keyword evidence="14" id="KW-0966">Cell projection</keyword>
<keyword evidence="14" id="KW-0282">Flagellum</keyword>
<dbReference type="InterPro" id="IPR006182">
    <property type="entry name" value="FliF_N_dom"/>
</dbReference>
<keyword evidence="14" id="KW-0969">Cilium</keyword>
<evidence type="ECO:0000313" key="14">
    <source>
        <dbReference type="EMBL" id="CDQ22205.1"/>
    </source>
</evidence>
<keyword evidence="4" id="KW-1003">Cell membrane</keyword>
<reference evidence="15" key="1">
    <citation type="submission" date="2014-03" db="EMBL/GenBank/DDBJ databases">
        <authorList>
            <person name="Urmite Genomes U."/>
        </authorList>
    </citation>
    <scope>NUCLEOTIDE SEQUENCE [LARGE SCALE GENOMIC DNA]</scope>
    <source>
        <strain evidence="15">HD-03</strain>
    </source>
</reference>